<dbReference type="FunFam" id="1.10.560.10:FF:000038">
    <property type="entry name" value="Chaperonin containing TCP1 subunit 6B"/>
    <property type="match status" value="1"/>
</dbReference>
<dbReference type="NCBIfam" id="TIGR02347">
    <property type="entry name" value="chap_CCT_zeta"/>
    <property type="match status" value="1"/>
</dbReference>
<accession>A0A8H4R0R0</accession>
<keyword evidence="4 9" id="KW-0547">Nucleotide-binding</keyword>
<dbReference type="SUPFAM" id="SSF52029">
    <property type="entry name" value="GroEL apical domain-like"/>
    <property type="match status" value="1"/>
</dbReference>
<comment type="caution">
    <text evidence="10">The sequence shown here is derived from an EMBL/GenBank/DDBJ whole genome shotgun (WGS) entry which is preliminary data.</text>
</comment>
<dbReference type="FunFam" id="3.50.7.10:FF:000004">
    <property type="entry name" value="T-complex protein 1 subunit zeta"/>
    <property type="match status" value="1"/>
</dbReference>
<evidence type="ECO:0000256" key="1">
    <source>
        <dbReference type="ARBA" id="ARBA00004496"/>
    </source>
</evidence>
<dbReference type="InterPro" id="IPR012722">
    <property type="entry name" value="Chap_CCT_zeta"/>
</dbReference>
<comment type="similarity">
    <text evidence="2 9">Belongs to the TCP-1 chaperonin family.</text>
</comment>
<dbReference type="CDD" id="cd03342">
    <property type="entry name" value="TCP1_zeta"/>
    <property type="match status" value="1"/>
</dbReference>
<dbReference type="PRINTS" id="PR00304">
    <property type="entry name" value="TCOMPLEXTCP1"/>
</dbReference>
<dbReference type="EMBL" id="JAACJL010000015">
    <property type="protein sequence ID" value="KAF4620723.1"/>
    <property type="molecule type" value="Genomic_DNA"/>
</dbReference>
<dbReference type="GO" id="GO:0051082">
    <property type="term" value="F:unfolded protein binding"/>
    <property type="evidence" value="ECO:0007669"/>
    <property type="project" value="InterPro"/>
</dbReference>
<dbReference type="InterPro" id="IPR027409">
    <property type="entry name" value="GroEL-like_apical_dom_sf"/>
</dbReference>
<proteinExistence type="inferred from homology"/>
<evidence type="ECO:0000256" key="4">
    <source>
        <dbReference type="ARBA" id="ARBA00022741"/>
    </source>
</evidence>
<keyword evidence="3" id="KW-0963">Cytoplasm</keyword>
<reference evidence="10 11" key="1">
    <citation type="submission" date="2019-12" db="EMBL/GenBank/DDBJ databases">
        <authorList>
            <person name="Floudas D."/>
            <person name="Bentzer J."/>
            <person name="Ahren D."/>
            <person name="Johansson T."/>
            <person name="Persson P."/>
            <person name="Tunlid A."/>
        </authorList>
    </citation>
    <scope>NUCLEOTIDE SEQUENCE [LARGE SCALE GENOMIC DNA]</scope>
    <source>
        <strain evidence="10 11">CBS 102.39</strain>
    </source>
</reference>
<dbReference type="OrthoDB" id="10052040at2759"/>
<dbReference type="GO" id="GO:0005524">
    <property type="term" value="F:ATP binding"/>
    <property type="evidence" value="ECO:0007669"/>
    <property type="project" value="UniProtKB-KW"/>
</dbReference>
<dbReference type="InterPro" id="IPR002423">
    <property type="entry name" value="Cpn60/GroEL/TCP-1"/>
</dbReference>
<dbReference type="PANTHER" id="PTHR11353">
    <property type="entry name" value="CHAPERONIN"/>
    <property type="match status" value="1"/>
</dbReference>
<dbReference type="PROSITE" id="PS00751">
    <property type="entry name" value="TCP1_2"/>
    <property type="match status" value="1"/>
</dbReference>
<dbReference type="Gene3D" id="3.30.260.10">
    <property type="entry name" value="TCP-1-like chaperonin intermediate domain"/>
    <property type="match status" value="1"/>
</dbReference>
<dbReference type="GO" id="GO:0005832">
    <property type="term" value="C:chaperonin-containing T-complex"/>
    <property type="evidence" value="ECO:0007669"/>
    <property type="project" value="UniProtKB-ARBA"/>
</dbReference>
<dbReference type="Gene3D" id="1.10.560.10">
    <property type="entry name" value="GroEL-like equatorial domain"/>
    <property type="match status" value="1"/>
</dbReference>
<dbReference type="SUPFAM" id="SSF54849">
    <property type="entry name" value="GroEL-intermediate domain like"/>
    <property type="match status" value="1"/>
</dbReference>
<dbReference type="Gene3D" id="3.50.7.10">
    <property type="entry name" value="GroEL"/>
    <property type="match status" value="1"/>
</dbReference>
<sequence length="550" mass="59887">MSSLELINPKAESVRRAAALQVNTNGAMGLAGVVKGNLGPRGTLKMLVDGAGQIKMTKDGKVLLSEMQIQNPTAAMIARTAVAQDDQVGDGTTSVVLLVGELLKQADRYISEGVHPTVIGEGFDLAKKEALAFLDTFKVSVKLDRATLINIAHTSLATKLNAALAKQLAADVVDAVLAIRPRETKDAKEPWKQPIDLHMIEIMKMQHRVASETQLVRGLVLDHGARHPDMPKRVENAYVLTLNVSLEYEKTEVNSGFFYSSAEQREKLVESERRFLDAKLQKIVALKNQVCDQAVDSKEKPKNFVIINQKGIDPMSLDVLAKNGILALRRAKRRNMERLQLICGGVAQNSVDDLNPSVLGWAGLVYEHTLGEEKFTFVEEVKDPKSVTILIKGPNPYTTQQIQDALRDGLRAVKNALEDECLIPGAGAFEVACSAHLSGAVKKNAKGRVKMGVQAFADALLIIPKTLAQNGGFDVQDVVVSLQEEQAEGNIVGLDLQSGEPFDPTVEGIWDNYRVKRQMLHSCSVIAINLLSTDEILRAGRSSLKADGPQ</sequence>
<protein>
    <recommendedName>
        <fullName evidence="7">T-complex protein 1 subunit zeta</fullName>
    </recommendedName>
    <alternativeName>
        <fullName evidence="8">CCT-zeta</fullName>
    </alternativeName>
</protein>
<keyword evidence="5 9" id="KW-0067">ATP-binding</keyword>
<dbReference type="PROSITE" id="PS00995">
    <property type="entry name" value="TCP1_3"/>
    <property type="match status" value="1"/>
</dbReference>
<evidence type="ECO:0000256" key="2">
    <source>
        <dbReference type="ARBA" id="ARBA00008020"/>
    </source>
</evidence>
<dbReference type="InterPro" id="IPR027410">
    <property type="entry name" value="TCP-1-like_intermed_sf"/>
</dbReference>
<name>A0A8H4R0R0_9AGAR</name>
<dbReference type="SUPFAM" id="SSF48592">
    <property type="entry name" value="GroEL equatorial domain-like"/>
    <property type="match status" value="1"/>
</dbReference>
<dbReference type="InterPro" id="IPR002194">
    <property type="entry name" value="Chaperonin_TCP-1_CS"/>
</dbReference>
<dbReference type="FunFam" id="1.10.560.10:FF:000058">
    <property type="entry name" value="T-complex protein 1 subunit zeta"/>
    <property type="match status" value="1"/>
</dbReference>
<dbReference type="Pfam" id="PF00118">
    <property type="entry name" value="Cpn60_TCP1"/>
    <property type="match status" value="1"/>
</dbReference>
<evidence type="ECO:0000256" key="3">
    <source>
        <dbReference type="ARBA" id="ARBA00022490"/>
    </source>
</evidence>
<dbReference type="InterPro" id="IPR027413">
    <property type="entry name" value="GROEL-like_equatorial_sf"/>
</dbReference>
<dbReference type="AlphaFoldDB" id="A0A8H4R0R0"/>
<organism evidence="10 11">
    <name type="scientific">Agrocybe pediades</name>
    <dbReference type="NCBI Taxonomy" id="84607"/>
    <lineage>
        <taxon>Eukaryota</taxon>
        <taxon>Fungi</taxon>
        <taxon>Dikarya</taxon>
        <taxon>Basidiomycota</taxon>
        <taxon>Agaricomycotina</taxon>
        <taxon>Agaricomycetes</taxon>
        <taxon>Agaricomycetidae</taxon>
        <taxon>Agaricales</taxon>
        <taxon>Agaricineae</taxon>
        <taxon>Strophariaceae</taxon>
        <taxon>Agrocybe</taxon>
    </lineage>
</organism>
<dbReference type="InterPro" id="IPR017998">
    <property type="entry name" value="Chaperone_TCP-1"/>
</dbReference>
<evidence type="ECO:0000256" key="7">
    <source>
        <dbReference type="ARBA" id="ARBA00039582"/>
    </source>
</evidence>
<evidence type="ECO:0000256" key="9">
    <source>
        <dbReference type="RuleBase" id="RU004187"/>
    </source>
</evidence>
<keyword evidence="11" id="KW-1185">Reference proteome</keyword>
<gene>
    <name evidence="10" type="ORF">D9613_000764</name>
</gene>
<evidence type="ECO:0000256" key="8">
    <source>
        <dbReference type="ARBA" id="ARBA00044261"/>
    </source>
</evidence>
<evidence type="ECO:0000313" key="10">
    <source>
        <dbReference type="EMBL" id="KAF4620723.1"/>
    </source>
</evidence>
<evidence type="ECO:0000256" key="6">
    <source>
        <dbReference type="ARBA" id="ARBA00023186"/>
    </source>
</evidence>
<keyword evidence="6 9" id="KW-0143">Chaperone</keyword>
<evidence type="ECO:0000256" key="5">
    <source>
        <dbReference type="ARBA" id="ARBA00022840"/>
    </source>
</evidence>
<comment type="subcellular location">
    <subcellularLocation>
        <location evidence="1">Cytoplasm</location>
    </subcellularLocation>
</comment>
<dbReference type="GO" id="GO:0016887">
    <property type="term" value="F:ATP hydrolysis activity"/>
    <property type="evidence" value="ECO:0007669"/>
    <property type="project" value="InterPro"/>
</dbReference>
<dbReference type="GO" id="GO:0140662">
    <property type="term" value="F:ATP-dependent protein folding chaperone"/>
    <property type="evidence" value="ECO:0007669"/>
    <property type="project" value="InterPro"/>
</dbReference>
<dbReference type="Proteomes" id="UP000521872">
    <property type="component" value="Unassembled WGS sequence"/>
</dbReference>
<evidence type="ECO:0000313" key="11">
    <source>
        <dbReference type="Proteomes" id="UP000521872"/>
    </source>
</evidence>